<proteinExistence type="predicted"/>
<dbReference type="AlphaFoldDB" id="A0A4C1VX13"/>
<dbReference type="Gene3D" id="3.30.420.10">
    <property type="entry name" value="Ribonuclease H-like superfamily/Ribonuclease H"/>
    <property type="match status" value="1"/>
</dbReference>
<sequence>MKHGYIVTCLKTKQQSSVWVFEGNSKPTKLRRARSVGKKMIAFFSPRRILSARSLLKNKRHLMPSGTPPFVCSVGILEKIREKRLKSRILLHHDYASPHTANKTMSFSPDLAPCDFFIFPKIKDLMRGLTFTGPEEAELAFDQQRVKKCIKCNGEYFITVNILFYM</sequence>
<dbReference type="OrthoDB" id="10017160at2759"/>
<dbReference type="GO" id="GO:0032259">
    <property type="term" value="P:methylation"/>
    <property type="evidence" value="ECO:0007669"/>
    <property type="project" value="UniProtKB-KW"/>
</dbReference>
<keyword evidence="2" id="KW-1185">Reference proteome</keyword>
<dbReference type="InterPro" id="IPR052709">
    <property type="entry name" value="Transposase-MT_Hybrid"/>
</dbReference>
<comment type="caution">
    <text evidence="1">The sequence shown here is derived from an EMBL/GenBank/DDBJ whole genome shotgun (WGS) entry which is preliminary data.</text>
</comment>
<name>A0A4C1VX13_EUMVA</name>
<evidence type="ECO:0000313" key="1">
    <source>
        <dbReference type="EMBL" id="GBP43806.1"/>
    </source>
</evidence>
<dbReference type="InterPro" id="IPR036397">
    <property type="entry name" value="RNaseH_sf"/>
</dbReference>
<reference evidence="1 2" key="1">
    <citation type="journal article" date="2019" name="Commun. Biol.">
        <title>The bagworm genome reveals a unique fibroin gene that provides high tensile strength.</title>
        <authorList>
            <person name="Kono N."/>
            <person name="Nakamura H."/>
            <person name="Ohtoshi R."/>
            <person name="Tomita M."/>
            <person name="Numata K."/>
            <person name="Arakawa K."/>
        </authorList>
    </citation>
    <scope>NUCLEOTIDE SEQUENCE [LARGE SCALE GENOMIC DNA]</scope>
</reference>
<dbReference type="PANTHER" id="PTHR46060">
    <property type="entry name" value="MARINER MOS1 TRANSPOSASE-LIKE PROTEIN"/>
    <property type="match status" value="1"/>
</dbReference>
<dbReference type="GO" id="GO:0003676">
    <property type="term" value="F:nucleic acid binding"/>
    <property type="evidence" value="ECO:0007669"/>
    <property type="project" value="InterPro"/>
</dbReference>
<gene>
    <name evidence="1" type="primary">SETMAR</name>
    <name evidence="1" type="ORF">EVAR_82236_1</name>
</gene>
<dbReference type="GO" id="GO:0008168">
    <property type="term" value="F:methyltransferase activity"/>
    <property type="evidence" value="ECO:0007669"/>
    <property type="project" value="UniProtKB-KW"/>
</dbReference>
<dbReference type="Proteomes" id="UP000299102">
    <property type="component" value="Unassembled WGS sequence"/>
</dbReference>
<dbReference type="EMBL" id="BGZK01000443">
    <property type="protein sequence ID" value="GBP43806.1"/>
    <property type="molecule type" value="Genomic_DNA"/>
</dbReference>
<evidence type="ECO:0000313" key="2">
    <source>
        <dbReference type="Proteomes" id="UP000299102"/>
    </source>
</evidence>
<keyword evidence="1" id="KW-0808">Transferase</keyword>
<organism evidence="1 2">
    <name type="scientific">Eumeta variegata</name>
    <name type="common">Bagworm moth</name>
    <name type="synonym">Eumeta japonica</name>
    <dbReference type="NCBI Taxonomy" id="151549"/>
    <lineage>
        <taxon>Eukaryota</taxon>
        <taxon>Metazoa</taxon>
        <taxon>Ecdysozoa</taxon>
        <taxon>Arthropoda</taxon>
        <taxon>Hexapoda</taxon>
        <taxon>Insecta</taxon>
        <taxon>Pterygota</taxon>
        <taxon>Neoptera</taxon>
        <taxon>Endopterygota</taxon>
        <taxon>Lepidoptera</taxon>
        <taxon>Glossata</taxon>
        <taxon>Ditrysia</taxon>
        <taxon>Tineoidea</taxon>
        <taxon>Psychidae</taxon>
        <taxon>Oiketicinae</taxon>
        <taxon>Eumeta</taxon>
    </lineage>
</organism>
<keyword evidence="1" id="KW-0489">Methyltransferase</keyword>
<dbReference type="PANTHER" id="PTHR46060:SF1">
    <property type="entry name" value="MARINER MOS1 TRANSPOSASE-LIKE PROTEIN"/>
    <property type="match status" value="1"/>
</dbReference>
<accession>A0A4C1VX13</accession>
<protein>
    <submittedName>
        <fullName evidence="1">Histone-lysine N-methyltransferase SETMAR</fullName>
    </submittedName>
</protein>